<organism evidence="1 2">
    <name type="scientific">Aquimarina amphilecti</name>
    <dbReference type="NCBI Taxonomy" id="1038014"/>
    <lineage>
        <taxon>Bacteria</taxon>
        <taxon>Pseudomonadati</taxon>
        <taxon>Bacteroidota</taxon>
        <taxon>Flavobacteriia</taxon>
        <taxon>Flavobacteriales</taxon>
        <taxon>Flavobacteriaceae</taxon>
        <taxon>Aquimarina</taxon>
    </lineage>
</organism>
<dbReference type="STRING" id="1038014.SAMN04487910_2223"/>
<dbReference type="Proteomes" id="UP000198521">
    <property type="component" value="Unassembled WGS sequence"/>
</dbReference>
<sequence>MLKNILKLEGINSINKKQQKTIKGGIRNNGLQIECEPEMPFGCQNGVKAYGNSDVVGNGSTCYIWICQGSGDTGPDSPHNL</sequence>
<gene>
    <name evidence="1" type="ORF">SAMN04487910_2223</name>
</gene>
<evidence type="ECO:0000313" key="1">
    <source>
        <dbReference type="EMBL" id="SEL35579.1"/>
    </source>
</evidence>
<dbReference type="EMBL" id="FOAB01000004">
    <property type="protein sequence ID" value="SEL35579.1"/>
    <property type="molecule type" value="Genomic_DNA"/>
</dbReference>
<protein>
    <submittedName>
        <fullName evidence="1">Uncharacterized protein</fullName>
    </submittedName>
</protein>
<dbReference type="OrthoDB" id="1164545at2"/>
<accession>A0A1H7PIY4</accession>
<name>A0A1H7PIY4_AQUAM</name>
<dbReference type="AlphaFoldDB" id="A0A1H7PIY4"/>
<dbReference type="RefSeq" id="WP_091408275.1">
    <property type="nucleotide sequence ID" value="NZ_FOAB01000004.1"/>
</dbReference>
<evidence type="ECO:0000313" key="2">
    <source>
        <dbReference type="Proteomes" id="UP000198521"/>
    </source>
</evidence>
<reference evidence="1 2" key="1">
    <citation type="submission" date="2016-10" db="EMBL/GenBank/DDBJ databases">
        <authorList>
            <person name="de Groot N.N."/>
        </authorList>
    </citation>
    <scope>NUCLEOTIDE SEQUENCE [LARGE SCALE GENOMIC DNA]</scope>
    <source>
        <strain evidence="1 2">DSM 25232</strain>
    </source>
</reference>
<keyword evidence="2" id="KW-1185">Reference proteome</keyword>
<proteinExistence type="predicted"/>